<evidence type="ECO:0000256" key="1">
    <source>
        <dbReference type="SAM" id="MobiDB-lite"/>
    </source>
</evidence>
<dbReference type="InParanoid" id="A0A1S0UIB4"/>
<accession>A0A1S0UIB4</accession>
<proteinExistence type="predicted"/>
<protein>
    <submittedName>
        <fullName evidence="2">Uncharacterized protein</fullName>
    </submittedName>
</protein>
<dbReference type="CTD" id="31251708"/>
<organism evidence="2">
    <name type="scientific">Loa loa</name>
    <name type="common">Eye worm</name>
    <name type="synonym">Filaria loa</name>
    <dbReference type="NCBI Taxonomy" id="7209"/>
    <lineage>
        <taxon>Eukaryota</taxon>
        <taxon>Metazoa</taxon>
        <taxon>Ecdysozoa</taxon>
        <taxon>Nematoda</taxon>
        <taxon>Chromadorea</taxon>
        <taxon>Rhabditida</taxon>
        <taxon>Spirurina</taxon>
        <taxon>Spiruromorpha</taxon>
        <taxon>Filarioidea</taxon>
        <taxon>Onchocercidae</taxon>
        <taxon>Loa</taxon>
    </lineage>
</organism>
<reference evidence="2" key="1">
    <citation type="submission" date="2012-04" db="EMBL/GenBank/DDBJ databases">
        <title>The Genome Sequence of Loa loa.</title>
        <authorList>
            <consortium name="The Broad Institute Genome Sequencing Platform"/>
            <consortium name="Broad Institute Genome Sequencing Center for Infectious Disease"/>
            <person name="Nutman T.B."/>
            <person name="Fink D.L."/>
            <person name="Russ C."/>
            <person name="Young S."/>
            <person name="Zeng Q."/>
            <person name="Gargeya S."/>
            <person name="Alvarado L."/>
            <person name="Berlin A."/>
            <person name="Chapman S.B."/>
            <person name="Chen Z."/>
            <person name="Freedman E."/>
            <person name="Gellesch M."/>
            <person name="Goldberg J."/>
            <person name="Griggs A."/>
            <person name="Gujja S."/>
            <person name="Heilman E.R."/>
            <person name="Heiman D."/>
            <person name="Howarth C."/>
            <person name="Mehta T."/>
            <person name="Neiman D."/>
            <person name="Pearson M."/>
            <person name="Roberts A."/>
            <person name="Saif S."/>
            <person name="Shea T."/>
            <person name="Shenoy N."/>
            <person name="Sisk P."/>
            <person name="Stolte C."/>
            <person name="Sykes S."/>
            <person name="White J."/>
            <person name="Yandava C."/>
            <person name="Haas B."/>
            <person name="Henn M.R."/>
            <person name="Nusbaum C."/>
            <person name="Birren B."/>
        </authorList>
    </citation>
    <scope>NUCLEOTIDE SEQUENCE [LARGE SCALE GENOMIC DNA]</scope>
</reference>
<evidence type="ECO:0000313" key="2">
    <source>
        <dbReference type="EMBL" id="EJD75166.1"/>
    </source>
</evidence>
<name>A0A1S0UIB4_LOALO</name>
<gene>
    <name evidence="2" type="ORF">LOAG_17627</name>
</gene>
<feature type="compositionally biased region" description="Basic and acidic residues" evidence="1">
    <location>
        <begin position="157"/>
        <end position="175"/>
    </location>
</feature>
<feature type="region of interest" description="Disordered" evidence="1">
    <location>
        <begin position="137"/>
        <end position="175"/>
    </location>
</feature>
<dbReference type="GeneID" id="31251708"/>
<dbReference type="KEGG" id="loa:LOAG_17627"/>
<dbReference type="EMBL" id="JH712170">
    <property type="protein sequence ID" value="EJD75166.1"/>
    <property type="molecule type" value="Genomic_DNA"/>
</dbReference>
<dbReference type="RefSeq" id="XP_020306045.1">
    <property type="nucleotide sequence ID" value="XM_020450289.1"/>
</dbReference>
<sequence>MITVVKNKFEFDEADFIPEFFELIDRKTINVQFEMMSLAGDANQLLITEQKISLRKIGVLKVIIKNCQRCLTEKAYVIHVGKTPKVITRNCSNKKNEILSASSFSQEVLQQVGWVDDIECYWLNYPSLKQRNPATRLVPRTGNVGHYNHKRSTGKTKVGESSRRSKSNKLDLPDQHLSVDEKQQQFEVKKRTIEEKIRRLKTLCRYTRINQRKVVGVYPETKEGAEKKGRQIPRYG</sequence>
<dbReference type="AlphaFoldDB" id="A0A1S0UIB4"/>
<dbReference type="OrthoDB" id="5808636at2759"/>